<dbReference type="EMBL" id="AHOR02000069">
    <property type="protein sequence ID" value="EMF79928.1"/>
    <property type="molecule type" value="Genomic_DNA"/>
</dbReference>
<evidence type="ECO:0000313" key="1">
    <source>
        <dbReference type="EMBL" id="EMF79928.1"/>
    </source>
</evidence>
<accession>M3EFS9</accession>
<protein>
    <submittedName>
        <fullName evidence="1">Uncharacterized protein</fullName>
    </submittedName>
</protein>
<sequence length="90" mass="10538">MFGIYPRESTPKYYALVERGLRSKKIDQVIGAGYLAVSWKLKEFAPLVLLWDGKGEADRSVLQAIYTYLSDRKRRLLQKLKIDYLPYLRP</sequence>
<gene>
    <name evidence="1" type="ORF">LEP1GSC188_0414</name>
</gene>
<dbReference type="Proteomes" id="UP000011770">
    <property type="component" value="Unassembled WGS sequence"/>
</dbReference>
<proteinExistence type="predicted"/>
<name>M3EFS9_9LEPT</name>
<organism evidence="1 2">
    <name type="scientific">Leptospira weilii serovar Topaz str. LT2116</name>
    <dbReference type="NCBI Taxonomy" id="1088540"/>
    <lineage>
        <taxon>Bacteria</taxon>
        <taxon>Pseudomonadati</taxon>
        <taxon>Spirochaetota</taxon>
        <taxon>Spirochaetia</taxon>
        <taxon>Leptospirales</taxon>
        <taxon>Leptospiraceae</taxon>
        <taxon>Leptospira</taxon>
    </lineage>
</organism>
<reference evidence="1 2" key="1">
    <citation type="submission" date="2013-01" db="EMBL/GenBank/DDBJ databases">
        <authorList>
            <person name="Harkins D.M."/>
            <person name="Durkin A.S."/>
            <person name="Brinkac L.M."/>
            <person name="Haft D.H."/>
            <person name="Selengut J.D."/>
            <person name="Sanka R."/>
            <person name="DePew J."/>
            <person name="Purushe J."/>
            <person name="Tulsiani S.M."/>
            <person name="Graham G.C."/>
            <person name="Burns M.-A."/>
            <person name="Dohnt M.F."/>
            <person name="Smythe L.D."/>
            <person name="McKay D.B."/>
            <person name="Craig S.B."/>
            <person name="Vinetz J.M."/>
            <person name="Sutton G.G."/>
            <person name="Nierman W.C."/>
            <person name="Fouts D.E."/>
        </authorList>
    </citation>
    <scope>NUCLEOTIDE SEQUENCE [LARGE SCALE GENOMIC DNA]</scope>
    <source>
        <strain evidence="1 2">LT2116</strain>
    </source>
</reference>
<evidence type="ECO:0000313" key="2">
    <source>
        <dbReference type="Proteomes" id="UP000011770"/>
    </source>
</evidence>
<dbReference type="AlphaFoldDB" id="M3EFS9"/>
<comment type="caution">
    <text evidence="1">The sequence shown here is derived from an EMBL/GenBank/DDBJ whole genome shotgun (WGS) entry which is preliminary data.</text>
</comment>